<reference evidence="3 4" key="1">
    <citation type="submission" date="2023-12" db="EMBL/GenBank/DDBJ databases">
        <title>Baltic Sea Cyanobacteria.</title>
        <authorList>
            <person name="Delbaje E."/>
            <person name="Fewer D.P."/>
            <person name="Shishido T.K."/>
        </authorList>
    </citation>
    <scope>NUCLEOTIDE SEQUENCE [LARGE SCALE GENOMIC DNA]</scope>
    <source>
        <strain evidence="3 4">UHCC 0370</strain>
    </source>
</reference>
<dbReference type="InterPro" id="IPR012296">
    <property type="entry name" value="Nuclease_put_TT1808"/>
</dbReference>
<dbReference type="RefSeq" id="WP_323261654.1">
    <property type="nucleotide sequence ID" value="NZ_JAYGIE010000058.1"/>
</dbReference>
<feature type="domain" description="Putative restriction endonuclease" evidence="2">
    <location>
        <begin position="34"/>
        <end position="204"/>
    </location>
</feature>
<feature type="region of interest" description="Disordered" evidence="1">
    <location>
        <begin position="1"/>
        <end position="29"/>
    </location>
</feature>
<evidence type="ECO:0000313" key="4">
    <source>
        <dbReference type="Proteomes" id="UP001301388"/>
    </source>
</evidence>
<evidence type="ECO:0000256" key="1">
    <source>
        <dbReference type="SAM" id="MobiDB-lite"/>
    </source>
</evidence>
<proteinExistence type="predicted"/>
<keyword evidence="4" id="KW-1185">Reference proteome</keyword>
<gene>
    <name evidence="3" type="ORF">VB774_10700</name>
</gene>
<comment type="caution">
    <text evidence="3">The sequence shown here is derived from an EMBL/GenBank/DDBJ whole genome shotgun (WGS) entry which is preliminary data.</text>
</comment>
<dbReference type="PANTHER" id="PTHR33352">
    <property type="entry name" value="SLR1095 PROTEIN"/>
    <property type="match status" value="1"/>
</dbReference>
<dbReference type="Proteomes" id="UP001301388">
    <property type="component" value="Unassembled WGS sequence"/>
</dbReference>
<sequence length="252" mass="30125">MYRLKYPTDQSDPPLSPRETLPTMYDLPSENHEENGVDQFHSFQSELLWLTFRPANYKSDRIFSASDLNLYYDVHHQNWYKRPDWFGVVGVPKLYDDQDLRLSYVIWQEGVSPHIVVELLSPSTEKEDLGESRPRAQIYQNGNAEKPPSKWEVYEKILRIPYYVIFSRYTDQMRVYMLQSDRYVETDLTEPKVWMPEIELGIGLWEGEYKGVNRLWLRFYDANGHWILTEAEQSEQRAKYLEQRLRELGIEP</sequence>
<dbReference type="Pfam" id="PF05685">
    <property type="entry name" value="Uma2"/>
    <property type="match status" value="1"/>
</dbReference>
<dbReference type="PANTHER" id="PTHR33352:SF3">
    <property type="entry name" value="SLR1612 PROTEIN"/>
    <property type="match status" value="1"/>
</dbReference>
<accession>A0ABU5TIP0</accession>
<protein>
    <submittedName>
        <fullName evidence="3">Uma2 family endonuclease</fullName>
    </submittedName>
</protein>
<evidence type="ECO:0000259" key="2">
    <source>
        <dbReference type="Pfam" id="PF05685"/>
    </source>
</evidence>
<evidence type="ECO:0000313" key="3">
    <source>
        <dbReference type="EMBL" id="MEA5478089.1"/>
    </source>
</evidence>
<dbReference type="GO" id="GO:0004519">
    <property type="term" value="F:endonuclease activity"/>
    <property type="evidence" value="ECO:0007669"/>
    <property type="project" value="UniProtKB-KW"/>
</dbReference>
<keyword evidence="3" id="KW-0540">Nuclease</keyword>
<dbReference type="InterPro" id="IPR008538">
    <property type="entry name" value="Uma2"/>
</dbReference>
<organism evidence="3 4">
    <name type="scientific">Pseudanabaena galeata UHCC 0370</name>
    <dbReference type="NCBI Taxonomy" id="3110310"/>
    <lineage>
        <taxon>Bacteria</taxon>
        <taxon>Bacillati</taxon>
        <taxon>Cyanobacteriota</taxon>
        <taxon>Cyanophyceae</taxon>
        <taxon>Pseudanabaenales</taxon>
        <taxon>Pseudanabaenaceae</taxon>
        <taxon>Pseudanabaena</taxon>
    </lineage>
</organism>
<dbReference type="EMBL" id="JAYGIE010000058">
    <property type="protein sequence ID" value="MEA5478089.1"/>
    <property type="molecule type" value="Genomic_DNA"/>
</dbReference>
<name>A0ABU5TIP0_9CYAN</name>
<keyword evidence="3" id="KW-0255">Endonuclease</keyword>
<keyword evidence="3" id="KW-0378">Hydrolase</keyword>
<dbReference type="Gene3D" id="3.90.1570.10">
    <property type="entry name" value="tt1808, chain A"/>
    <property type="match status" value="1"/>
</dbReference>
<dbReference type="CDD" id="cd06260">
    <property type="entry name" value="DUF820-like"/>
    <property type="match status" value="1"/>
</dbReference>